<dbReference type="EMBL" id="OZ075133">
    <property type="protein sequence ID" value="CAL4987404.1"/>
    <property type="molecule type" value="Genomic_DNA"/>
</dbReference>
<proteinExistence type="predicted"/>
<sequence>MRTISLDKLVNSFTTASSLPTVFWMMPLVLSSATSLADLIMLPMKKTNAVTSLPAPTCNRSNAIMFRNMYSVELSATTGGICSTPCQNFMSSRMSELLFWNRMPTSRSSTADRMMFLSGTYPTSHRDSWNWP</sequence>
<gene>
    <name evidence="2" type="ORF">URODEC1_LOCUS58795</name>
</gene>
<accession>A0ABC9AZD8</accession>
<feature type="transmembrane region" description="Helical" evidence="1">
    <location>
        <begin position="22"/>
        <end position="42"/>
    </location>
</feature>
<keyword evidence="1" id="KW-1133">Transmembrane helix</keyword>
<organism evidence="2 3">
    <name type="scientific">Urochloa decumbens</name>
    <dbReference type="NCBI Taxonomy" id="240449"/>
    <lineage>
        <taxon>Eukaryota</taxon>
        <taxon>Viridiplantae</taxon>
        <taxon>Streptophyta</taxon>
        <taxon>Embryophyta</taxon>
        <taxon>Tracheophyta</taxon>
        <taxon>Spermatophyta</taxon>
        <taxon>Magnoliopsida</taxon>
        <taxon>Liliopsida</taxon>
        <taxon>Poales</taxon>
        <taxon>Poaceae</taxon>
        <taxon>PACMAD clade</taxon>
        <taxon>Panicoideae</taxon>
        <taxon>Panicodae</taxon>
        <taxon>Paniceae</taxon>
        <taxon>Melinidinae</taxon>
        <taxon>Urochloa</taxon>
    </lineage>
</organism>
<keyword evidence="1" id="KW-0812">Transmembrane</keyword>
<reference evidence="2 3" key="2">
    <citation type="submission" date="2024-10" db="EMBL/GenBank/DDBJ databases">
        <authorList>
            <person name="Ryan C."/>
        </authorList>
    </citation>
    <scope>NUCLEOTIDE SEQUENCE [LARGE SCALE GENOMIC DNA]</scope>
</reference>
<evidence type="ECO:0000256" key="1">
    <source>
        <dbReference type="SAM" id="Phobius"/>
    </source>
</evidence>
<dbReference type="Proteomes" id="UP001497457">
    <property type="component" value="Chromosome 23rd"/>
</dbReference>
<reference evidence="3" key="1">
    <citation type="submission" date="2024-06" db="EMBL/GenBank/DDBJ databases">
        <authorList>
            <person name="Ryan C."/>
        </authorList>
    </citation>
    <scope>NUCLEOTIDE SEQUENCE [LARGE SCALE GENOMIC DNA]</scope>
</reference>
<evidence type="ECO:0000313" key="2">
    <source>
        <dbReference type="EMBL" id="CAL4987404.1"/>
    </source>
</evidence>
<keyword evidence="3" id="KW-1185">Reference proteome</keyword>
<evidence type="ECO:0000313" key="3">
    <source>
        <dbReference type="Proteomes" id="UP001497457"/>
    </source>
</evidence>
<keyword evidence="1" id="KW-0472">Membrane</keyword>
<dbReference type="AlphaFoldDB" id="A0ABC9AZD8"/>
<name>A0ABC9AZD8_9POAL</name>
<protein>
    <recommendedName>
        <fullName evidence="4">Secreted protein</fullName>
    </recommendedName>
</protein>
<evidence type="ECO:0008006" key="4">
    <source>
        <dbReference type="Google" id="ProtNLM"/>
    </source>
</evidence>